<name>A3A8T6_ORYSJ</name>
<dbReference type="PANTHER" id="PTHR22835">
    <property type="entry name" value="ZINC FINGER FYVE DOMAIN CONTAINING PROTEIN"/>
    <property type="match status" value="1"/>
</dbReference>
<comment type="similarity">
    <text evidence="1">Belongs to the 'GDSL' lipolytic enzyme family.</text>
</comment>
<dbReference type="InterPro" id="IPR036514">
    <property type="entry name" value="SGNH_hydro_sf"/>
</dbReference>
<reference evidence="3" key="2">
    <citation type="submission" date="2008-12" db="EMBL/GenBank/DDBJ databases">
        <title>Improved gene annotation of the rice (Oryza sativa) genomes.</title>
        <authorList>
            <person name="Wang J."/>
            <person name="Li R."/>
            <person name="Fan W."/>
            <person name="Huang Q."/>
            <person name="Zhang J."/>
            <person name="Zhou Y."/>
            <person name="Hu Y."/>
            <person name="Zi S."/>
            <person name="Li J."/>
            <person name="Ni P."/>
            <person name="Zheng H."/>
            <person name="Zhang Y."/>
            <person name="Zhao M."/>
            <person name="Hao Q."/>
            <person name="McDermott J."/>
            <person name="Samudrala R."/>
            <person name="Kristiansen K."/>
            <person name="Wong G.K.-S."/>
        </authorList>
    </citation>
    <scope>NUCLEOTIDE SEQUENCE</scope>
</reference>
<dbReference type="PANTHER" id="PTHR22835:SF666">
    <property type="entry name" value="OS02G0608801 PROTEIN"/>
    <property type="match status" value="1"/>
</dbReference>
<feature type="signal peptide" evidence="2">
    <location>
        <begin position="1"/>
        <end position="24"/>
    </location>
</feature>
<sequence length="153" mass="16173">MASRPVHPILVAFLALLLVGTCQARPAPGKAASSSLSSAAKGAVVDGITDIYNFGDSISDTGNFLALMEHTVAPPYRWCGRVVSAAREVLEMSATRVVIPGNFPLGCAPSYLAAVDETERAAYDGNGCLVGLNLFAQMHNVLLQQGIRELRRS</sequence>
<gene>
    <name evidence="3" type="ORF">OsJ_07429</name>
</gene>
<protein>
    <recommendedName>
        <fullName evidence="4">GDSL esterase/lipase</fullName>
    </recommendedName>
</protein>
<evidence type="ECO:0000313" key="3">
    <source>
        <dbReference type="EMBL" id="EAZ23725.1"/>
    </source>
</evidence>
<evidence type="ECO:0000256" key="2">
    <source>
        <dbReference type="SAM" id="SignalP"/>
    </source>
</evidence>
<reference evidence="3" key="1">
    <citation type="journal article" date="2005" name="PLoS Biol.">
        <title>The genomes of Oryza sativa: a history of duplications.</title>
        <authorList>
            <person name="Yu J."/>
            <person name="Wang J."/>
            <person name="Lin W."/>
            <person name="Li S."/>
            <person name="Li H."/>
            <person name="Zhou J."/>
            <person name="Ni P."/>
            <person name="Dong W."/>
            <person name="Hu S."/>
            <person name="Zeng C."/>
            <person name="Zhang J."/>
            <person name="Zhang Y."/>
            <person name="Li R."/>
            <person name="Xu Z."/>
            <person name="Li S."/>
            <person name="Li X."/>
            <person name="Zheng H."/>
            <person name="Cong L."/>
            <person name="Lin L."/>
            <person name="Yin J."/>
            <person name="Geng J."/>
            <person name="Li G."/>
            <person name="Shi J."/>
            <person name="Liu J."/>
            <person name="Lv H."/>
            <person name="Li J."/>
            <person name="Wang J."/>
            <person name="Deng Y."/>
            <person name="Ran L."/>
            <person name="Shi X."/>
            <person name="Wang X."/>
            <person name="Wu Q."/>
            <person name="Li C."/>
            <person name="Ren X."/>
            <person name="Wang J."/>
            <person name="Wang X."/>
            <person name="Li D."/>
            <person name="Liu D."/>
            <person name="Zhang X."/>
            <person name="Ji Z."/>
            <person name="Zhao W."/>
            <person name="Sun Y."/>
            <person name="Zhang Z."/>
            <person name="Bao J."/>
            <person name="Han Y."/>
            <person name="Dong L."/>
            <person name="Ji J."/>
            <person name="Chen P."/>
            <person name="Wu S."/>
            <person name="Liu J."/>
            <person name="Xiao Y."/>
            <person name="Bu D."/>
            <person name="Tan J."/>
            <person name="Yang L."/>
            <person name="Ye C."/>
            <person name="Zhang J."/>
            <person name="Xu J."/>
            <person name="Zhou Y."/>
            <person name="Yu Y."/>
            <person name="Zhang B."/>
            <person name="Zhuang S."/>
            <person name="Wei H."/>
            <person name="Liu B."/>
            <person name="Lei M."/>
            <person name="Yu H."/>
            <person name="Li Y."/>
            <person name="Xu H."/>
            <person name="Wei S."/>
            <person name="He X."/>
            <person name="Fang L."/>
            <person name="Zhang Z."/>
            <person name="Zhang Y."/>
            <person name="Huang X."/>
            <person name="Su Z."/>
            <person name="Tong W."/>
            <person name="Li J."/>
            <person name="Tong Z."/>
            <person name="Li S."/>
            <person name="Ye J."/>
            <person name="Wang L."/>
            <person name="Fang L."/>
            <person name="Lei T."/>
            <person name="Chen C."/>
            <person name="Chen H."/>
            <person name="Xu Z."/>
            <person name="Li H."/>
            <person name="Huang H."/>
            <person name="Zhang F."/>
            <person name="Xu H."/>
            <person name="Li N."/>
            <person name="Zhao C."/>
            <person name="Li S."/>
            <person name="Dong L."/>
            <person name="Huang Y."/>
            <person name="Li L."/>
            <person name="Xi Y."/>
            <person name="Qi Q."/>
            <person name="Li W."/>
            <person name="Zhang B."/>
            <person name="Hu W."/>
            <person name="Zhang Y."/>
            <person name="Tian X."/>
            <person name="Jiao Y."/>
            <person name="Liang X."/>
            <person name="Jin J."/>
            <person name="Gao L."/>
            <person name="Zheng W."/>
            <person name="Hao B."/>
            <person name="Liu S."/>
            <person name="Wang W."/>
            <person name="Yuan L."/>
            <person name="Cao M."/>
            <person name="McDermott J."/>
            <person name="Samudrala R."/>
            <person name="Wang J."/>
            <person name="Wong G.K."/>
            <person name="Yang H."/>
        </authorList>
    </citation>
    <scope>NUCLEOTIDE SEQUENCE [LARGE SCALE GENOMIC DNA]</scope>
</reference>
<dbReference type="AlphaFoldDB" id="A3A8T6"/>
<accession>A3A8T6</accession>
<organism evidence="3">
    <name type="scientific">Oryza sativa subsp. japonica</name>
    <name type="common">Rice</name>
    <dbReference type="NCBI Taxonomy" id="39947"/>
    <lineage>
        <taxon>Eukaryota</taxon>
        <taxon>Viridiplantae</taxon>
        <taxon>Streptophyta</taxon>
        <taxon>Embryophyta</taxon>
        <taxon>Tracheophyta</taxon>
        <taxon>Spermatophyta</taxon>
        <taxon>Magnoliopsida</taxon>
        <taxon>Liliopsida</taxon>
        <taxon>Poales</taxon>
        <taxon>Poaceae</taxon>
        <taxon>BOP clade</taxon>
        <taxon>Oryzoideae</taxon>
        <taxon>Oryzeae</taxon>
        <taxon>Oryzinae</taxon>
        <taxon>Oryza</taxon>
        <taxon>Oryza sativa</taxon>
    </lineage>
</organism>
<dbReference type="Proteomes" id="UP000007752">
    <property type="component" value="Chromosome 2"/>
</dbReference>
<evidence type="ECO:0000256" key="1">
    <source>
        <dbReference type="ARBA" id="ARBA00008668"/>
    </source>
</evidence>
<proteinExistence type="inferred from homology"/>
<evidence type="ECO:0008006" key="4">
    <source>
        <dbReference type="Google" id="ProtNLM"/>
    </source>
</evidence>
<feature type="chain" id="PRO_5002649720" description="GDSL esterase/lipase" evidence="2">
    <location>
        <begin position="25"/>
        <end position="153"/>
    </location>
</feature>
<dbReference type="EMBL" id="CM000139">
    <property type="protein sequence ID" value="EAZ23725.1"/>
    <property type="molecule type" value="Genomic_DNA"/>
</dbReference>
<keyword evidence="2" id="KW-0732">Signal</keyword>
<dbReference type="Gene3D" id="3.40.50.1110">
    <property type="entry name" value="SGNH hydrolase"/>
    <property type="match status" value="1"/>
</dbReference>